<feature type="non-terminal residue" evidence="1">
    <location>
        <position position="142"/>
    </location>
</feature>
<reference evidence="1" key="1">
    <citation type="journal article" date="2022" name="Int. J. Mol. Sci.">
        <title>Draft Genome of Tanacetum Coccineum: Genomic Comparison of Closely Related Tanacetum-Family Plants.</title>
        <authorList>
            <person name="Yamashiro T."/>
            <person name="Shiraishi A."/>
            <person name="Nakayama K."/>
            <person name="Satake H."/>
        </authorList>
    </citation>
    <scope>NUCLEOTIDE SEQUENCE</scope>
</reference>
<evidence type="ECO:0000313" key="1">
    <source>
        <dbReference type="EMBL" id="GJT78090.1"/>
    </source>
</evidence>
<reference evidence="1" key="2">
    <citation type="submission" date="2022-01" db="EMBL/GenBank/DDBJ databases">
        <authorList>
            <person name="Yamashiro T."/>
            <person name="Shiraishi A."/>
            <person name="Satake H."/>
            <person name="Nakayama K."/>
        </authorList>
    </citation>
    <scope>NUCLEOTIDE SEQUENCE</scope>
</reference>
<gene>
    <name evidence="1" type="ORF">Tco_1044815</name>
</gene>
<sequence>MESLILSSSSSSTISNGLLLDTNHTLNPISRNGFNLSFPFSSQNLSFSRKSVILSAKKNNYDKKKKEDRHSFVPKEDETTGLFPESVLLKQKVLQEDGKLLPDFADDDEPVATRIRDRHYEVVYLIHENFEEDVEKVNLKVQ</sequence>
<accession>A0ABQ5GS19</accession>
<dbReference type="Proteomes" id="UP001151760">
    <property type="component" value="Unassembled WGS sequence"/>
</dbReference>
<dbReference type="EMBL" id="BQNB010018771">
    <property type="protein sequence ID" value="GJT78090.1"/>
    <property type="molecule type" value="Genomic_DNA"/>
</dbReference>
<name>A0ABQ5GS19_9ASTR</name>
<organism evidence="1 2">
    <name type="scientific">Tanacetum coccineum</name>
    <dbReference type="NCBI Taxonomy" id="301880"/>
    <lineage>
        <taxon>Eukaryota</taxon>
        <taxon>Viridiplantae</taxon>
        <taxon>Streptophyta</taxon>
        <taxon>Embryophyta</taxon>
        <taxon>Tracheophyta</taxon>
        <taxon>Spermatophyta</taxon>
        <taxon>Magnoliopsida</taxon>
        <taxon>eudicotyledons</taxon>
        <taxon>Gunneridae</taxon>
        <taxon>Pentapetalae</taxon>
        <taxon>asterids</taxon>
        <taxon>campanulids</taxon>
        <taxon>Asterales</taxon>
        <taxon>Asteraceae</taxon>
        <taxon>Asteroideae</taxon>
        <taxon>Anthemideae</taxon>
        <taxon>Anthemidinae</taxon>
        <taxon>Tanacetum</taxon>
    </lineage>
</organism>
<comment type="caution">
    <text evidence="1">The sequence shown here is derived from an EMBL/GenBank/DDBJ whole genome shotgun (WGS) entry which is preliminary data.</text>
</comment>
<proteinExistence type="predicted"/>
<keyword evidence="2" id="KW-1185">Reference proteome</keyword>
<evidence type="ECO:0000313" key="2">
    <source>
        <dbReference type="Proteomes" id="UP001151760"/>
    </source>
</evidence>
<protein>
    <submittedName>
        <fullName evidence="1">SET-like protein</fullName>
    </submittedName>
</protein>